<keyword evidence="1" id="KW-0732">Signal</keyword>
<accession>A0A0A1THT2</accession>
<dbReference type="GO" id="GO:0005829">
    <property type="term" value="C:cytosol"/>
    <property type="evidence" value="ECO:0007669"/>
    <property type="project" value="TreeGrafter"/>
</dbReference>
<dbReference type="GO" id="GO:0005634">
    <property type="term" value="C:nucleus"/>
    <property type="evidence" value="ECO:0007669"/>
    <property type="project" value="TreeGrafter"/>
</dbReference>
<dbReference type="SUPFAM" id="SSF52317">
    <property type="entry name" value="Class I glutamine amidotransferase-like"/>
    <property type="match status" value="1"/>
</dbReference>
<dbReference type="Pfam" id="PF00117">
    <property type="entry name" value="GATase"/>
    <property type="match status" value="1"/>
</dbReference>
<feature type="signal peptide" evidence="1">
    <location>
        <begin position="1"/>
        <end position="28"/>
    </location>
</feature>
<proteinExistence type="predicted"/>
<dbReference type="PANTHER" id="PTHR42695:SF5">
    <property type="entry name" value="GLUTAMINE AMIDOTRANSFERASE YLR126C-RELATED"/>
    <property type="match status" value="1"/>
</dbReference>
<dbReference type="CDD" id="cd01741">
    <property type="entry name" value="GATase1_1"/>
    <property type="match status" value="1"/>
</dbReference>
<feature type="domain" description="Glutamine amidotransferase" evidence="2">
    <location>
        <begin position="109"/>
        <end position="249"/>
    </location>
</feature>
<dbReference type="PROSITE" id="PS51273">
    <property type="entry name" value="GATASE_TYPE_1"/>
    <property type="match status" value="1"/>
</dbReference>
<dbReference type="EMBL" id="CDHN01000003">
    <property type="protein sequence ID" value="CEJ89958.1"/>
    <property type="molecule type" value="Genomic_DNA"/>
</dbReference>
<protein>
    <recommendedName>
        <fullName evidence="2">Glutamine amidotransferase domain-containing protein</fullName>
    </recommendedName>
</protein>
<feature type="chain" id="PRO_5001990248" description="Glutamine amidotransferase domain-containing protein" evidence="1">
    <location>
        <begin position="29"/>
        <end position="292"/>
    </location>
</feature>
<dbReference type="HOGENOM" id="CLU_054974_0_2_1"/>
<name>A0A0A1THT2_9HYPO</name>
<dbReference type="InterPro" id="IPR029062">
    <property type="entry name" value="Class_I_gatase-like"/>
</dbReference>
<keyword evidence="4" id="KW-1185">Reference proteome</keyword>
<organism evidence="3 4">
    <name type="scientific">[Torrubiella] hemipterigena</name>
    <dbReference type="NCBI Taxonomy" id="1531966"/>
    <lineage>
        <taxon>Eukaryota</taxon>
        <taxon>Fungi</taxon>
        <taxon>Dikarya</taxon>
        <taxon>Ascomycota</taxon>
        <taxon>Pezizomycotina</taxon>
        <taxon>Sordariomycetes</taxon>
        <taxon>Hypocreomycetidae</taxon>
        <taxon>Hypocreales</taxon>
        <taxon>Clavicipitaceae</taxon>
        <taxon>Clavicipitaceae incertae sedis</taxon>
        <taxon>'Torrubiella' clade</taxon>
    </lineage>
</organism>
<dbReference type="OrthoDB" id="374045at2759"/>
<reference evidence="3 4" key="1">
    <citation type="journal article" date="2015" name="Genome Announc.">
        <title>Draft Genome Sequence and Gene Annotation of the Entomopathogenic Fungus Verticillium hemipterigenum.</title>
        <authorList>
            <person name="Horn F."/>
            <person name="Habel A."/>
            <person name="Scharf D.H."/>
            <person name="Dworschak J."/>
            <person name="Brakhage A.A."/>
            <person name="Guthke R."/>
            <person name="Hertweck C."/>
            <person name="Linde J."/>
        </authorList>
    </citation>
    <scope>NUCLEOTIDE SEQUENCE [LARGE SCALE GENOMIC DNA]</scope>
</reference>
<sequence length="292" mass="32614">MHVFRRFIAVLSGLVVLILLYRMHTAPAVPLTRTPPAKQEPGTMAPIRLAIIEADTPQPKANEKFGGYRGLYTEMLRKAAEILEPPQPLEEVLKITGHHVVDDKDPYPNLDNIDAILISGSKHTAYHDDAWILNLVEFTKKALATKRVKVIGVCFGHQLLARVLGAPVVKNKKGWEVSVMPIHCTDKGKEIFGRDILNIEQMYSDIVYEVPEGSTVLASNDMCPIQALYSEGSYISIQGHPEFTGEIMDEILTNRRGVLFTDEMSDDGMRRAHLEQDGAIIAKGFIRFLRQG</sequence>
<evidence type="ECO:0000313" key="4">
    <source>
        <dbReference type="Proteomes" id="UP000039046"/>
    </source>
</evidence>
<dbReference type="InterPro" id="IPR044992">
    <property type="entry name" value="ChyE-like"/>
</dbReference>
<dbReference type="AlphaFoldDB" id="A0A0A1THT2"/>
<dbReference type="InterPro" id="IPR017926">
    <property type="entry name" value="GATASE"/>
</dbReference>
<evidence type="ECO:0000256" key="1">
    <source>
        <dbReference type="SAM" id="SignalP"/>
    </source>
</evidence>
<evidence type="ECO:0000259" key="2">
    <source>
        <dbReference type="Pfam" id="PF00117"/>
    </source>
</evidence>
<dbReference type="STRING" id="1531966.A0A0A1THT2"/>
<gene>
    <name evidence="3" type="ORF">VHEMI05773</name>
</gene>
<dbReference type="PANTHER" id="PTHR42695">
    <property type="entry name" value="GLUTAMINE AMIDOTRANSFERASE YLR126C-RELATED"/>
    <property type="match status" value="1"/>
</dbReference>
<dbReference type="Gene3D" id="3.40.50.880">
    <property type="match status" value="1"/>
</dbReference>
<evidence type="ECO:0000313" key="3">
    <source>
        <dbReference type="EMBL" id="CEJ89958.1"/>
    </source>
</evidence>
<dbReference type="Proteomes" id="UP000039046">
    <property type="component" value="Unassembled WGS sequence"/>
</dbReference>